<evidence type="ECO:0000259" key="1">
    <source>
        <dbReference type="PROSITE" id="PS51819"/>
    </source>
</evidence>
<name>A0ABQ3UML4_9CHLR</name>
<dbReference type="SUPFAM" id="SSF54593">
    <property type="entry name" value="Glyoxalase/Bleomycin resistance protein/Dihydroxybiphenyl dioxygenase"/>
    <property type="match status" value="1"/>
</dbReference>
<dbReference type="EMBL" id="BNJG01000001">
    <property type="protein sequence ID" value="GHO53945.1"/>
    <property type="molecule type" value="Genomic_DNA"/>
</dbReference>
<dbReference type="InterPro" id="IPR029068">
    <property type="entry name" value="Glyas_Bleomycin-R_OHBP_Dase"/>
</dbReference>
<dbReference type="PROSITE" id="PS51819">
    <property type="entry name" value="VOC"/>
    <property type="match status" value="2"/>
</dbReference>
<accession>A0ABQ3UML4</accession>
<dbReference type="Proteomes" id="UP000654345">
    <property type="component" value="Unassembled WGS sequence"/>
</dbReference>
<keyword evidence="3" id="KW-1185">Reference proteome</keyword>
<comment type="caution">
    <text evidence="2">The sequence shown here is derived from an EMBL/GenBank/DDBJ whole genome shotgun (WGS) entry which is preliminary data.</text>
</comment>
<proteinExistence type="predicted"/>
<dbReference type="RefSeq" id="WP_201370711.1">
    <property type="nucleotide sequence ID" value="NZ_BNJG01000001.1"/>
</dbReference>
<dbReference type="PANTHER" id="PTHR21366">
    <property type="entry name" value="GLYOXALASE FAMILY PROTEIN"/>
    <property type="match status" value="1"/>
</dbReference>
<feature type="domain" description="VOC" evidence="1">
    <location>
        <begin position="171"/>
        <end position="283"/>
    </location>
</feature>
<dbReference type="InterPro" id="IPR037523">
    <property type="entry name" value="VOC_core"/>
</dbReference>
<gene>
    <name evidence="2" type="ORF">KSB_24200</name>
</gene>
<organism evidence="2 3">
    <name type="scientific">Ktedonobacter robiniae</name>
    <dbReference type="NCBI Taxonomy" id="2778365"/>
    <lineage>
        <taxon>Bacteria</taxon>
        <taxon>Bacillati</taxon>
        <taxon>Chloroflexota</taxon>
        <taxon>Ktedonobacteria</taxon>
        <taxon>Ktedonobacterales</taxon>
        <taxon>Ktedonobacteraceae</taxon>
        <taxon>Ktedonobacter</taxon>
    </lineage>
</organism>
<dbReference type="Pfam" id="PF00903">
    <property type="entry name" value="Glyoxalase"/>
    <property type="match status" value="2"/>
</dbReference>
<dbReference type="InterPro" id="IPR004360">
    <property type="entry name" value="Glyas_Fos-R_dOase_dom"/>
</dbReference>
<sequence>MSNQQIQKVKVKRLAHVGLWASDVQAQARFYHRVLGFDLYTHADGPLEQHLEEEDAAIFLALGEEMHALSIFNDTRVFPTNGRRPVVRSTLHHLSFAVDTDAELAAMAARLQMSGIELSFEPRDGAPDLGDALWLNDPDGNRVEISVMPDELYTAISSNRKTRRALLRPYGLQHVALKTSRLEEMVEFYTESLGFDISDWLLRERAWLRCNNDHHSLILSEGQTGIEHVGFTIADGSELLGWADYLSHQQVPLLWGPGRHGVGDDLFLQFPDSDGLHIELSAGLSQYYDRDVTTPPRLWHTRETALNLWGAIPSWLREESHV</sequence>
<protein>
    <submittedName>
        <fullName evidence="2">Oxidoreductase</fullName>
    </submittedName>
</protein>
<dbReference type="PANTHER" id="PTHR21366:SF14">
    <property type="entry name" value="GLYOXALASE DOMAIN-CONTAINING PROTEIN 5"/>
    <property type="match status" value="1"/>
</dbReference>
<dbReference type="InterPro" id="IPR050383">
    <property type="entry name" value="GlyoxalaseI/FosfomycinResist"/>
</dbReference>
<dbReference type="Gene3D" id="3.10.180.10">
    <property type="entry name" value="2,3-Dihydroxybiphenyl 1,2-Dioxygenase, domain 1"/>
    <property type="match status" value="2"/>
</dbReference>
<evidence type="ECO:0000313" key="2">
    <source>
        <dbReference type="EMBL" id="GHO53945.1"/>
    </source>
</evidence>
<feature type="domain" description="VOC" evidence="1">
    <location>
        <begin position="13"/>
        <end position="148"/>
    </location>
</feature>
<evidence type="ECO:0000313" key="3">
    <source>
        <dbReference type="Proteomes" id="UP000654345"/>
    </source>
</evidence>
<reference evidence="2 3" key="1">
    <citation type="journal article" date="2021" name="Int. J. Syst. Evol. Microbiol.">
        <title>Reticulibacter mediterranei gen. nov., sp. nov., within the new family Reticulibacteraceae fam. nov., and Ktedonospora formicarum gen. nov., sp. nov., Ktedonobacter robiniae sp. nov., Dictyobacter formicarum sp. nov. and Dictyobacter arantiisoli sp. nov., belonging to the class Ktedonobacteria.</title>
        <authorList>
            <person name="Yabe S."/>
            <person name="Zheng Y."/>
            <person name="Wang C.M."/>
            <person name="Sakai Y."/>
            <person name="Abe K."/>
            <person name="Yokota A."/>
            <person name="Donadio S."/>
            <person name="Cavaletti L."/>
            <person name="Monciardini P."/>
        </authorList>
    </citation>
    <scope>NUCLEOTIDE SEQUENCE [LARGE SCALE GENOMIC DNA]</scope>
    <source>
        <strain evidence="2 3">SOSP1-30</strain>
    </source>
</reference>